<comment type="caution">
    <text evidence="1">The sequence shown here is derived from an EMBL/GenBank/DDBJ whole genome shotgun (WGS) entry which is preliminary data.</text>
</comment>
<name>A0ABD0KXY2_9CAEN</name>
<proteinExistence type="predicted"/>
<reference evidence="1 2" key="1">
    <citation type="journal article" date="2023" name="Sci. Data">
        <title>Genome assembly of the Korean intertidal mud-creeper Batillaria attramentaria.</title>
        <authorList>
            <person name="Patra A.K."/>
            <person name="Ho P.T."/>
            <person name="Jun S."/>
            <person name="Lee S.J."/>
            <person name="Kim Y."/>
            <person name="Won Y.J."/>
        </authorList>
    </citation>
    <scope>NUCLEOTIDE SEQUENCE [LARGE SCALE GENOMIC DNA]</scope>
    <source>
        <strain evidence="1">Wonlab-2016</strain>
    </source>
</reference>
<keyword evidence="2" id="KW-1185">Reference proteome</keyword>
<protein>
    <submittedName>
        <fullName evidence="1">Uncharacterized protein</fullName>
    </submittedName>
</protein>
<organism evidence="1 2">
    <name type="scientific">Batillaria attramentaria</name>
    <dbReference type="NCBI Taxonomy" id="370345"/>
    <lineage>
        <taxon>Eukaryota</taxon>
        <taxon>Metazoa</taxon>
        <taxon>Spiralia</taxon>
        <taxon>Lophotrochozoa</taxon>
        <taxon>Mollusca</taxon>
        <taxon>Gastropoda</taxon>
        <taxon>Caenogastropoda</taxon>
        <taxon>Sorbeoconcha</taxon>
        <taxon>Cerithioidea</taxon>
        <taxon>Batillariidae</taxon>
        <taxon>Batillaria</taxon>
    </lineage>
</organism>
<gene>
    <name evidence="1" type="ORF">BaRGS_00016786</name>
</gene>
<sequence>MFSIQNDQPVTSRGDPAFVFFSLKRQLEHAIKSILYTANVPKQTCQKITWTDRHDQIPTASGTNALPASIARTSIVNPSEGNRQTRAKGVDRFRHSVPTPGTRGSQAAMQKCGQERGRAIFTYTTVIATTGPRRRQHGAFALSRMRGRLST</sequence>
<dbReference type="EMBL" id="JACVVK020000108">
    <property type="protein sequence ID" value="KAK7491940.1"/>
    <property type="molecule type" value="Genomic_DNA"/>
</dbReference>
<evidence type="ECO:0000313" key="1">
    <source>
        <dbReference type="EMBL" id="KAK7491940.1"/>
    </source>
</evidence>
<evidence type="ECO:0000313" key="2">
    <source>
        <dbReference type="Proteomes" id="UP001519460"/>
    </source>
</evidence>
<dbReference type="Proteomes" id="UP001519460">
    <property type="component" value="Unassembled WGS sequence"/>
</dbReference>
<dbReference type="AlphaFoldDB" id="A0ABD0KXY2"/>
<accession>A0ABD0KXY2</accession>